<dbReference type="PANTHER" id="PTHR12526:SF630">
    <property type="entry name" value="GLYCOSYLTRANSFERASE"/>
    <property type="match status" value="1"/>
</dbReference>
<proteinExistence type="predicted"/>
<evidence type="ECO:0000313" key="4">
    <source>
        <dbReference type="Proteomes" id="UP000076510"/>
    </source>
</evidence>
<dbReference type="EMBL" id="LQQY01000045">
    <property type="protein sequence ID" value="KZE43903.1"/>
    <property type="molecule type" value="Genomic_DNA"/>
</dbReference>
<protein>
    <submittedName>
        <fullName evidence="3">Glycosyl transferase</fullName>
    </submittedName>
</protein>
<dbReference type="AlphaFoldDB" id="A0A161SWP6"/>
<evidence type="ECO:0000313" key="3">
    <source>
        <dbReference type="EMBL" id="KZE43903.1"/>
    </source>
</evidence>
<dbReference type="GO" id="GO:0016757">
    <property type="term" value="F:glycosyltransferase activity"/>
    <property type="evidence" value="ECO:0007669"/>
    <property type="project" value="InterPro"/>
</dbReference>
<evidence type="ECO:0000259" key="1">
    <source>
        <dbReference type="Pfam" id="PF00534"/>
    </source>
</evidence>
<reference evidence="4" key="1">
    <citation type="submission" date="2016-01" db="EMBL/GenBank/DDBJ databases">
        <title>Whole genome sequencing of Bhargavaea cecembensis T14.</title>
        <authorList>
            <person name="Hong K.W."/>
        </authorList>
    </citation>
    <scope>NUCLEOTIDE SEQUENCE [LARGE SCALE GENOMIC DNA]</scope>
    <source>
        <strain evidence="4">M19</strain>
    </source>
</reference>
<dbReference type="Gene3D" id="3.40.50.2000">
    <property type="entry name" value="Glycogen Phosphorylase B"/>
    <property type="match status" value="2"/>
</dbReference>
<dbReference type="OrthoDB" id="9806653at2"/>
<feature type="domain" description="Glycosyltransferase subfamily 4-like N-terminal" evidence="2">
    <location>
        <begin position="13"/>
        <end position="155"/>
    </location>
</feature>
<keyword evidence="3" id="KW-0808">Transferase</keyword>
<dbReference type="SUPFAM" id="SSF53756">
    <property type="entry name" value="UDP-Glycosyltransferase/glycogen phosphorylase"/>
    <property type="match status" value="1"/>
</dbReference>
<gene>
    <name evidence="3" type="ORF">AV649_08655</name>
</gene>
<comment type="caution">
    <text evidence="3">The sequence shown here is derived from an EMBL/GenBank/DDBJ whole genome shotgun (WGS) entry which is preliminary data.</text>
</comment>
<organism evidence="3 4">
    <name type="scientific">Rossellomorea marisflavi</name>
    <dbReference type="NCBI Taxonomy" id="189381"/>
    <lineage>
        <taxon>Bacteria</taxon>
        <taxon>Bacillati</taxon>
        <taxon>Bacillota</taxon>
        <taxon>Bacilli</taxon>
        <taxon>Bacillales</taxon>
        <taxon>Bacillaceae</taxon>
        <taxon>Rossellomorea</taxon>
    </lineage>
</organism>
<dbReference type="CDD" id="cd03808">
    <property type="entry name" value="GT4_CapM-like"/>
    <property type="match status" value="1"/>
</dbReference>
<name>A0A161SWP6_9BACI</name>
<dbReference type="InterPro" id="IPR028098">
    <property type="entry name" value="Glyco_trans_4-like_N"/>
</dbReference>
<dbReference type="PANTHER" id="PTHR12526">
    <property type="entry name" value="GLYCOSYLTRANSFERASE"/>
    <property type="match status" value="1"/>
</dbReference>
<feature type="domain" description="Glycosyl transferase family 1" evidence="1">
    <location>
        <begin position="193"/>
        <end position="354"/>
    </location>
</feature>
<dbReference type="Proteomes" id="UP000076510">
    <property type="component" value="Unassembled WGS sequence"/>
</dbReference>
<accession>A0A161SWP6</accession>
<dbReference type="Pfam" id="PF13477">
    <property type="entry name" value="Glyco_trans_4_2"/>
    <property type="match status" value="1"/>
</dbReference>
<dbReference type="Pfam" id="PF00534">
    <property type="entry name" value="Glycos_transf_1"/>
    <property type="match status" value="1"/>
</dbReference>
<dbReference type="InterPro" id="IPR001296">
    <property type="entry name" value="Glyco_trans_1"/>
</dbReference>
<sequence length="381" mass="44347">MRVTCERDEHVNKILFVATVDQHILHFHVPFLKWFNENGFEVHVASHGDNEIPYVSKKYNIPFSRNPIKLKNYTAYKELRKLIKTNNYRLIHCHTPTGGVLTRLASKQSRKKGSKVLYTAHGFHFFKGAPLKNWLIYYPIEKWLSKYTDSIITINEEDYRRITRGKFKSQKIDLVHGVGVDLSLFKPQTEEVKRELRSKYGFNSNQFLLLYVAELSHRKNHEILIRAVSDLKDKIPNMKLLLAGKGNCEYELKKLTEQLEVDEYIEFLGYRNDINNLMLLSDVAVSSSKQEGLPVNIMEAMASGLPLVVSNCRGNRDLVINNKNGYLVKDNNTEGFVKAINEIFNSKELRNEFGFRNRTLIQQYSLDKILESMIHLYKENL</sequence>
<evidence type="ECO:0000259" key="2">
    <source>
        <dbReference type="Pfam" id="PF13477"/>
    </source>
</evidence>